<name>A0A177CM22_9PLEO</name>
<sequence length="508" mass="58425">MATPAFVDAFRALQTSTARAHAIAALAHELSPYEWRQLQALVDARSFHFDIVGTLPAELVFHIFSYLDISTPFRLQTVSRRWYSLLRSTDLLKPALRRWYDNTLPLEDASYEDCLQRAHSIHRFRTGRPIEVAATKPAPESSKRIALSEDFFIHVPYPYRQVRLTNLRTGEDWRMATEGRELIDRIYASNELIAFWNQAQTCYIFDYFARQRAKLRLPPSMNKFRGCRERTFICGGILNQHIELYLWDLDSQKGRTLRLDQPPLDSAITSPQCLDIQLLPNPSSKTFTLFSTKTCEARWCGHQVDSMSIDYYVITFDGQLVQQNKFVIPLTAEITELAGASITSIHPIDRKGGYRISVFCRYNHNGFTHMFNFDESIQAFSMPEQQTRSAEDVRTAWWKDSFYQIHVRETVQTKSMSFYFDHIGISGQDPKRTLCFQDSASLDDMDGGTDIAVLLNDRFAVVQAFKRLYVFSFAVEAKTANVGTAEESGLENEQMGDHVLWTVTSNTR</sequence>
<dbReference type="InParanoid" id="A0A177CM22"/>
<proteinExistence type="predicted"/>
<dbReference type="SUPFAM" id="SSF81383">
    <property type="entry name" value="F-box domain"/>
    <property type="match status" value="1"/>
</dbReference>
<organism evidence="2 3">
    <name type="scientific">Paraphaeosphaeria sporulosa</name>
    <dbReference type="NCBI Taxonomy" id="1460663"/>
    <lineage>
        <taxon>Eukaryota</taxon>
        <taxon>Fungi</taxon>
        <taxon>Dikarya</taxon>
        <taxon>Ascomycota</taxon>
        <taxon>Pezizomycotina</taxon>
        <taxon>Dothideomycetes</taxon>
        <taxon>Pleosporomycetidae</taxon>
        <taxon>Pleosporales</taxon>
        <taxon>Massarineae</taxon>
        <taxon>Didymosphaeriaceae</taxon>
        <taxon>Paraphaeosphaeria</taxon>
    </lineage>
</organism>
<dbReference type="PROSITE" id="PS50181">
    <property type="entry name" value="FBOX"/>
    <property type="match status" value="1"/>
</dbReference>
<dbReference type="InterPro" id="IPR001810">
    <property type="entry name" value="F-box_dom"/>
</dbReference>
<dbReference type="AlphaFoldDB" id="A0A177CM22"/>
<keyword evidence="3" id="KW-1185">Reference proteome</keyword>
<dbReference type="Pfam" id="PF12937">
    <property type="entry name" value="F-box-like"/>
    <property type="match status" value="1"/>
</dbReference>
<dbReference type="EMBL" id="KV441550">
    <property type="protein sequence ID" value="OAG07992.1"/>
    <property type="molecule type" value="Genomic_DNA"/>
</dbReference>
<feature type="domain" description="F-box" evidence="1">
    <location>
        <begin position="49"/>
        <end position="95"/>
    </location>
</feature>
<dbReference type="STRING" id="1460663.A0A177CM22"/>
<reference evidence="2 3" key="1">
    <citation type="submission" date="2016-05" db="EMBL/GenBank/DDBJ databases">
        <title>Comparative analysis of secretome profiles of manganese(II)-oxidizing ascomycete fungi.</title>
        <authorList>
            <consortium name="DOE Joint Genome Institute"/>
            <person name="Zeiner C.A."/>
            <person name="Purvine S.O."/>
            <person name="Zink E.M."/>
            <person name="Wu S."/>
            <person name="Pasa-Tolic L."/>
            <person name="Chaput D.L."/>
            <person name="Haridas S."/>
            <person name="Grigoriev I.V."/>
            <person name="Santelli C.M."/>
            <person name="Hansel C.M."/>
        </authorList>
    </citation>
    <scope>NUCLEOTIDE SEQUENCE [LARGE SCALE GENOMIC DNA]</scope>
    <source>
        <strain evidence="2 3">AP3s5-JAC2a</strain>
    </source>
</reference>
<dbReference type="OrthoDB" id="5295250at2759"/>
<dbReference type="Gene3D" id="1.20.1280.50">
    <property type="match status" value="1"/>
</dbReference>
<dbReference type="Proteomes" id="UP000077069">
    <property type="component" value="Unassembled WGS sequence"/>
</dbReference>
<dbReference type="GeneID" id="28761372"/>
<dbReference type="RefSeq" id="XP_018038357.1">
    <property type="nucleotide sequence ID" value="XM_018177886.1"/>
</dbReference>
<dbReference type="SMART" id="SM00256">
    <property type="entry name" value="FBOX"/>
    <property type="match status" value="1"/>
</dbReference>
<evidence type="ECO:0000313" key="2">
    <source>
        <dbReference type="EMBL" id="OAG07992.1"/>
    </source>
</evidence>
<evidence type="ECO:0000259" key="1">
    <source>
        <dbReference type="PROSITE" id="PS50181"/>
    </source>
</evidence>
<accession>A0A177CM22</accession>
<gene>
    <name evidence="2" type="ORF">CC84DRAFT_1162021</name>
</gene>
<evidence type="ECO:0000313" key="3">
    <source>
        <dbReference type="Proteomes" id="UP000077069"/>
    </source>
</evidence>
<dbReference type="InterPro" id="IPR036047">
    <property type="entry name" value="F-box-like_dom_sf"/>
</dbReference>
<protein>
    <recommendedName>
        <fullName evidence="1">F-box domain-containing protein</fullName>
    </recommendedName>
</protein>